<sequence length="301" mass="33733">MSLTIHRALVTAVRRLTPGMARVTLGGPDLAGYPTTGVGDEYVRLFFPHEGEAEPELPQATERGGWSWEEEQRPAPMRTYTIRSVNAAARTVDIDFVVHDGGVAAAWALAAKPGDVVGMTSPTGLYELPTNARWQILVADAAGLPAAARLVEQTPPGVRTRVVLEVVDPHHRQPISLGDPARDEAELTVEWVYAGNGHTPSRLDAVIRELELPEEPGYLWFAGETGVMRAVRKNLRHERKLPNGTYTTVGYWTHRAEELRQRWEALDEETRTRLYRMWDDESRDIEEITDDYHAQLERLGL</sequence>
<comment type="caution">
    <text evidence="3">The sequence shown here is derived from an EMBL/GenBank/DDBJ whole genome shotgun (WGS) entry which is preliminary data.</text>
</comment>
<dbReference type="AlphaFoldDB" id="A0A3M2KRX0"/>
<reference evidence="3 4" key="1">
    <citation type="submission" date="2018-10" db="EMBL/GenBank/DDBJ databases">
        <title>Isolation, diversity and antifungal activity of actinobacteria from wheat.</title>
        <authorList>
            <person name="Han C."/>
        </authorList>
    </citation>
    <scope>NUCLEOTIDE SEQUENCE [LARGE SCALE GENOMIC DNA]</scope>
    <source>
        <strain evidence="3 4">NEAU-YY642</strain>
    </source>
</reference>
<dbReference type="CDD" id="cd06193">
    <property type="entry name" value="siderophore_interacting"/>
    <property type="match status" value="1"/>
</dbReference>
<protein>
    <submittedName>
        <fullName evidence="3">Siderophore-interacting protein</fullName>
    </submittedName>
</protein>
<organism evidence="3 4">
    <name type="scientific">Streptomyces triticirhizae</name>
    <dbReference type="NCBI Taxonomy" id="2483353"/>
    <lineage>
        <taxon>Bacteria</taxon>
        <taxon>Bacillati</taxon>
        <taxon>Actinomycetota</taxon>
        <taxon>Actinomycetes</taxon>
        <taxon>Kitasatosporales</taxon>
        <taxon>Streptomycetaceae</taxon>
        <taxon>Streptomyces</taxon>
    </lineage>
</organism>
<dbReference type="PROSITE" id="PS51384">
    <property type="entry name" value="FAD_FR"/>
    <property type="match status" value="1"/>
</dbReference>
<evidence type="ECO:0000256" key="1">
    <source>
        <dbReference type="SAM" id="MobiDB-lite"/>
    </source>
</evidence>
<dbReference type="InterPro" id="IPR007037">
    <property type="entry name" value="SIP_rossman_dom"/>
</dbReference>
<dbReference type="Pfam" id="PF04954">
    <property type="entry name" value="SIP"/>
    <property type="match status" value="1"/>
</dbReference>
<dbReference type="PANTHER" id="PTHR30157:SF0">
    <property type="entry name" value="NADPH-DEPENDENT FERRIC-CHELATE REDUCTASE"/>
    <property type="match status" value="1"/>
</dbReference>
<dbReference type="Gene3D" id="2.40.30.10">
    <property type="entry name" value="Translation factors"/>
    <property type="match status" value="1"/>
</dbReference>
<evidence type="ECO:0000313" key="3">
    <source>
        <dbReference type="EMBL" id="RMI28219.1"/>
    </source>
</evidence>
<dbReference type="InterPro" id="IPR039374">
    <property type="entry name" value="SIP_fam"/>
</dbReference>
<feature type="region of interest" description="Disordered" evidence="1">
    <location>
        <begin position="53"/>
        <end position="72"/>
    </location>
</feature>
<dbReference type="InterPro" id="IPR017938">
    <property type="entry name" value="Riboflavin_synthase-like_b-brl"/>
</dbReference>
<dbReference type="EMBL" id="RFFJ01000297">
    <property type="protein sequence ID" value="RMI28219.1"/>
    <property type="molecule type" value="Genomic_DNA"/>
</dbReference>
<dbReference type="PANTHER" id="PTHR30157">
    <property type="entry name" value="FERRIC REDUCTASE, NADPH-DEPENDENT"/>
    <property type="match status" value="1"/>
</dbReference>
<dbReference type="Gene3D" id="3.40.50.80">
    <property type="entry name" value="Nucleotide-binding domain of ferredoxin-NADP reductase (FNR) module"/>
    <property type="match status" value="1"/>
</dbReference>
<name>A0A3M2KRX0_9ACTN</name>
<feature type="domain" description="FAD-binding FR-type" evidence="2">
    <location>
        <begin position="3"/>
        <end position="129"/>
    </location>
</feature>
<dbReference type="GO" id="GO:0016491">
    <property type="term" value="F:oxidoreductase activity"/>
    <property type="evidence" value="ECO:0007669"/>
    <property type="project" value="InterPro"/>
</dbReference>
<evidence type="ECO:0000259" key="2">
    <source>
        <dbReference type="PROSITE" id="PS51384"/>
    </source>
</evidence>
<dbReference type="Proteomes" id="UP000278673">
    <property type="component" value="Unassembled WGS sequence"/>
</dbReference>
<dbReference type="Pfam" id="PF08021">
    <property type="entry name" value="FAD_binding_9"/>
    <property type="match status" value="1"/>
</dbReference>
<evidence type="ECO:0000313" key="4">
    <source>
        <dbReference type="Proteomes" id="UP000278673"/>
    </source>
</evidence>
<proteinExistence type="predicted"/>
<gene>
    <name evidence="3" type="ORF">EBN88_28485</name>
</gene>
<dbReference type="InterPro" id="IPR017927">
    <property type="entry name" value="FAD-bd_FR_type"/>
</dbReference>
<accession>A0A3M2KRX0</accession>
<keyword evidence="4" id="KW-1185">Reference proteome</keyword>
<dbReference type="InterPro" id="IPR039261">
    <property type="entry name" value="FNR_nucleotide-bd"/>
</dbReference>
<dbReference type="SUPFAM" id="SSF63380">
    <property type="entry name" value="Riboflavin synthase domain-like"/>
    <property type="match status" value="1"/>
</dbReference>
<dbReference type="InterPro" id="IPR013113">
    <property type="entry name" value="SIP_FAD-bd"/>
</dbReference>